<dbReference type="PANTHER" id="PTHR33336">
    <property type="entry name" value="QUINOL MONOOXYGENASE YGIN-RELATED"/>
    <property type="match status" value="1"/>
</dbReference>
<evidence type="ECO:0000313" key="4">
    <source>
        <dbReference type="Proteomes" id="UP000555103"/>
    </source>
</evidence>
<sequence>MKRIMLSAFIGLLSFTACNQKTNTDTNNIIVERTDIIEERTGDELKIVAISTVKPEAIQKILPLYQALVTGSQEEDGCISYNLHQDINDSTKFVMLEEWKSQEAINFHNNTKHYKAFKEASKGMVEKSEVSILKLVY</sequence>
<dbReference type="PROSITE" id="PS51725">
    <property type="entry name" value="ABM"/>
    <property type="match status" value="1"/>
</dbReference>
<feature type="domain" description="ABM" evidence="2">
    <location>
        <begin position="45"/>
        <end position="133"/>
    </location>
</feature>
<keyword evidence="1" id="KW-0732">Signal</keyword>
<accession>A0A840CW22</accession>
<dbReference type="RefSeq" id="WP_183306931.1">
    <property type="nucleotide sequence ID" value="NZ_JACIEP010000006.1"/>
</dbReference>
<dbReference type="InterPro" id="IPR050744">
    <property type="entry name" value="AI-2_Isomerase_LsrG"/>
</dbReference>
<gene>
    <name evidence="3" type="ORF">GGR21_001914</name>
</gene>
<proteinExistence type="predicted"/>
<feature type="chain" id="PRO_5032610933" evidence="1">
    <location>
        <begin position="20"/>
        <end position="137"/>
    </location>
</feature>
<dbReference type="Gene3D" id="3.30.70.100">
    <property type="match status" value="1"/>
</dbReference>
<dbReference type="GO" id="GO:0005829">
    <property type="term" value="C:cytosol"/>
    <property type="evidence" value="ECO:0007669"/>
    <property type="project" value="TreeGrafter"/>
</dbReference>
<keyword evidence="3" id="KW-0560">Oxidoreductase</keyword>
<dbReference type="Pfam" id="PF03992">
    <property type="entry name" value="ABM"/>
    <property type="match status" value="1"/>
</dbReference>
<dbReference type="SUPFAM" id="SSF54909">
    <property type="entry name" value="Dimeric alpha+beta barrel"/>
    <property type="match status" value="1"/>
</dbReference>
<dbReference type="EMBL" id="JACIEP010000006">
    <property type="protein sequence ID" value="MBB4036013.1"/>
    <property type="molecule type" value="Genomic_DNA"/>
</dbReference>
<evidence type="ECO:0000259" key="2">
    <source>
        <dbReference type="PROSITE" id="PS51725"/>
    </source>
</evidence>
<dbReference type="Proteomes" id="UP000555103">
    <property type="component" value="Unassembled WGS sequence"/>
</dbReference>
<comment type="caution">
    <text evidence="3">The sequence shown here is derived from an EMBL/GenBank/DDBJ whole genome shotgun (WGS) entry which is preliminary data.</text>
</comment>
<organism evidence="3 4">
    <name type="scientific">Dysgonomonas hofstadii</name>
    <dbReference type="NCBI Taxonomy" id="637886"/>
    <lineage>
        <taxon>Bacteria</taxon>
        <taxon>Pseudomonadati</taxon>
        <taxon>Bacteroidota</taxon>
        <taxon>Bacteroidia</taxon>
        <taxon>Bacteroidales</taxon>
        <taxon>Dysgonomonadaceae</taxon>
        <taxon>Dysgonomonas</taxon>
    </lineage>
</organism>
<dbReference type="InterPro" id="IPR007138">
    <property type="entry name" value="ABM_dom"/>
</dbReference>
<protein>
    <submittedName>
        <fullName evidence="3">Quinol monooxygenase YgiN</fullName>
    </submittedName>
</protein>
<name>A0A840CW22_9BACT</name>
<reference evidence="3 4" key="1">
    <citation type="submission" date="2020-08" db="EMBL/GenBank/DDBJ databases">
        <title>Genomic Encyclopedia of Type Strains, Phase IV (KMG-IV): sequencing the most valuable type-strain genomes for metagenomic binning, comparative biology and taxonomic classification.</title>
        <authorList>
            <person name="Goeker M."/>
        </authorList>
    </citation>
    <scope>NUCLEOTIDE SEQUENCE [LARGE SCALE GENOMIC DNA]</scope>
    <source>
        <strain evidence="3 4">DSM 104969</strain>
    </source>
</reference>
<dbReference type="PANTHER" id="PTHR33336:SF3">
    <property type="entry name" value="ABM DOMAIN-CONTAINING PROTEIN"/>
    <property type="match status" value="1"/>
</dbReference>
<evidence type="ECO:0000313" key="3">
    <source>
        <dbReference type="EMBL" id="MBB4036013.1"/>
    </source>
</evidence>
<dbReference type="GO" id="GO:0004497">
    <property type="term" value="F:monooxygenase activity"/>
    <property type="evidence" value="ECO:0007669"/>
    <property type="project" value="UniProtKB-KW"/>
</dbReference>
<dbReference type="AlphaFoldDB" id="A0A840CW22"/>
<dbReference type="PROSITE" id="PS51257">
    <property type="entry name" value="PROKAR_LIPOPROTEIN"/>
    <property type="match status" value="1"/>
</dbReference>
<keyword evidence="4" id="KW-1185">Reference proteome</keyword>
<feature type="signal peptide" evidence="1">
    <location>
        <begin position="1"/>
        <end position="19"/>
    </location>
</feature>
<dbReference type="InterPro" id="IPR011008">
    <property type="entry name" value="Dimeric_a/b-barrel"/>
</dbReference>
<evidence type="ECO:0000256" key="1">
    <source>
        <dbReference type="SAM" id="SignalP"/>
    </source>
</evidence>
<keyword evidence="3" id="KW-0503">Monooxygenase</keyword>